<sequence length="224" mass="25930">MPWDISGLPYDNQQKGMGKYSLCSNCNNNTGAWYGNDYSLIAHVMHYTLKDNIPNTTQGIGIKGVYPLRFIKQILSMFCSINNFEDARMDALRKFVLNKNEVGLDKTKYKICMYFTKSNIIKYAPLTVLLKENDFTLESMAVSEITAYPLGFILYFNPTDTWNYDGIDITSFSECSYETKANIEVPLCIKEVNDLFPTYYRSKEDIQKCIEKNKREANKEEKYT</sequence>
<proteinExistence type="predicted"/>
<dbReference type="EMBL" id="CACRTG010000027">
    <property type="protein sequence ID" value="VYT28086.1"/>
    <property type="molecule type" value="Genomic_DNA"/>
</dbReference>
<organism evidence="1">
    <name type="scientific">[Clostridium] nexile</name>
    <dbReference type="NCBI Taxonomy" id="29361"/>
    <lineage>
        <taxon>Bacteria</taxon>
        <taxon>Bacillati</taxon>
        <taxon>Bacillota</taxon>
        <taxon>Clostridia</taxon>
        <taxon>Lachnospirales</taxon>
        <taxon>Lachnospiraceae</taxon>
        <taxon>Tyzzerella</taxon>
    </lineage>
</organism>
<protein>
    <submittedName>
        <fullName evidence="1">Uncharacterized protein</fullName>
    </submittedName>
</protein>
<dbReference type="AlphaFoldDB" id="A0A6N2VM47"/>
<evidence type="ECO:0000313" key="1">
    <source>
        <dbReference type="EMBL" id="VYT28086.1"/>
    </source>
</evidence>
<gene>
    <name evidence="1" type="ORF">CNLFYP112_02628</name>
</gene>
<accession>A0A6N2VM47</accession>
<reference evidence="1" key="1">
    <citation type="submission" date="2019-11" db="EMBL/GenBank/DDBJ databases">
        <authorList>
            <person name="Feng L."/>
        </authorList>
    </citation>
    <scope>NUCLEOTIDE SEQUENCE</scope>
    <source>
        <strain evidence="1">CnexileLFYP112</strain>
    </source>
</reference>
<name>A0A6N2VM47_9FIRM</name>